<proteinExistence type="predicted"/>
<dbReference type="Proteomes" id="UP000230543">
    <property type="component" value="Unassembled WGS sequence"/>
</dbReference>
<evidence type="ECO:0000313" key="1">
    <source>
        <dbReference type="EMBL" id="PIT90219.1"/>
    </source>
</evidence>
<organism evidence="1 2">
    <name type="scientific">Candidatus Komeilibacteria bacterium CG10_big_fil_rev_8_21_14_0_10_41_13</name>
    <dbReference type="NCBI Taxonomy" id="1974476"/>
    <lineage>
        <taxon>Bacteria</taxon>
        <taxon>Candidatus Komeiliibacteriota</taxon>
    </lineage>
</organism>
<gene>
    <name evidence="1" type="ORF">COU22_03530</name>
</gene>
<comment type="caution">
    <text evidence="1">The sequence shown here is derived from an EMBL/GenBank/DDBJ whole genome shotgun (WGS) entry which is preliminary data.</text>
</comment>
<accession>A0A2M6WBP8</accession>
<sequence length="94" mass="10721">MEQLPGIDHQYKMVLDFITGHEAFKRIRGQWKASLLSLAHHCINNSDTDGVISPSGALKIWQALQSDSQIMLNKLAQWRRDGFNEAAFQLEKLL</sequence>
<name>A0A2M6WBP8_9BACT</name>
<dbReference type="AlphaFoldDB" id="A0A2M6WBP8"/>
<evidence type="ECO:0000313" key="2">
    <source>
        <dbReference type="Proteomes" id="UP000230543"/>
    </source>
</evidence>
<dbReference type="EMBL" id="PFBO01000123">
    <property type="protein sequence ID" value="PIT90219.1"/>
    <property type="molecule type" value="Genomic_DNA"/>
</dbReference>
<protein>
    <submittedName>
        <fullName evidence="1">Uncharacterized protein</fullName>
    </submittedName>
</protein>
<reference evidence="2" key="1">
    <citation type="submission" date="2017-09" db="EMBL/GenBank/DDBJ databases">
        <title>Depth-based differentiation of microbial function through sediment-hosted aquifers and enrichment of novel symbionts in the deep terrestrial subsurface.</title>
        <authorList>
            <person name="Probst A.J."/>
            <person name="Ladd B."/>
            <person name="Jarett J.K."/>
            <person name="Geller-Mcgrath D.E."/>
            <person name="Sieber C.M.K."/>
            <person name="Emerson J.B."/>
            <person name="Anantharaman K."/>
            <person name="Thomas B.C."/>
            <person name="Malmstrom R."/>
            <person name="Stieglmeier M."/>
            <person name="Klingl A."/>
            <person name="Woyke T."/>
            <person name="Ryan C.M."/>
            <person name="Banfield J.F."/>
        </authorList>
    </citation>
    <scope>NUCLEOTIDE SEQUENCE [LARGE SCALE GENOMIC DNA]</scope>
</reference>
<feature type="non-terminal residue" evidence="1">
    <location>
        <position position="94"/>
    </location>
</feature>